<dbReference type="RefSeq" id="WP_343768451.1">
    <property type="nucleotide sequence ID" value="NZ_BAAACF010000001.1"/>
</dbReference>
<dbReference type="Gene3D" id="3.30.1330.30">
    <property type="match status" value="1"/>
</dbReference>
<dbReference type="InterPro" id="IPR029064">
    <property type="entry name" value="Ribosomal_eL30-like_sf"/>
</dbReference>
<dbReference type="InterPro" id="IPR004038">
    <property type="entry name" value="Ribosomal_eL8/eL30/eS12/Gad45"/>
</dbReference>
<organism evidence="2 3">
    <name type="scientific">Clostridium malenominatum</name>
    <dbReference type="NCBI Taxonomy" id="1539"/>
    <lineage>
        <taxon>Bacteria</taxon>
        <taxon>Bacillati</taxon>
        <taxon>Bacillota</taxon>
        <taxon>Clostridia</taxon>
        <taxon>Eubacteriales</taxon>
        <taxon>Clostridiaceae</taxon>
        <taxon>Clostridium</taxon>
    </lineage>
</organism>
<gene>
    <name evidence="2" type="ORF">GCM10008905_15210</name>
</gene>
<feature type="domain" description="Ribosomal protein eL8/eL30/eS12/Gadd45" evidence="1">
    <location>
        <begin position="9"/>
        <end position="88"/>
    </location>
</feature>
<name>A0ABN1IWW6_9CLOT</name>
<protein>
    <submittedName>
        <fullName evidence="2">50S ribosomal protein L7ae-like protein</fullName>
    </submittedName>
</protein>
<dbReference type="Pfam" id="PF01248">
    <property type="entry name" value="Ribosomal_L7Ae"/>
    <property type="match status" value="1"/>
</dbReference>
<dbReference type="SUPFAM" id="SSF55315">
    <property type="entry name" value="L30e-like"/>
    <property type="match status" value="1"/>
</dbReference>
<proteinExistence type="predicted"/>
<sequence>MKDNFISFLGIAKKAGKCIEGYNKCEESIKKGNCYLLLISKEAAENTKDKFTTLCDARDIPLIIYYSREELSKALGREGINVVGISDSSISKRLIELWNDKNKN</sequence>
<comment type="caution">
    <text evidence="2">The sequence shown here is derived from an EMBL/GenBank/DDBJ whole genome shotgun (WGS) entry which is preliminary data.</text>
</comment>
<accession>A0ABN1IWW6</accession>
<dbReference type="NCBIfam" id="NF004078">
    <property type="entry name" value="PRK05583.1"/>
    <property type="match status" value="1"/>
</dbReference>
<dbReference type="Proteomes" id="UP001500339">
    <property type="component" value="Unassembled WGS sequence"/>
</dbReference>
<keyword evidence="3" id="KW-1185">Reference proteome</keyword>
<reference evidence="2 3" key="1">
    <citation type="journal article" date="2019" name="Int. J. Syst. Evol. Microbiol.">
        <title>The Global Catalogue of Microorganisms (GCM) 10K type strain sequencing project: providing services to taxonomists for standard genome sequencing and annotation.</title>
        <authorList>
            <consortium name="The Broad Institute Genomics Platform"/>
            <consortium name="The Broad Institute Genome Sequencing Center for Infectious Disease"/>
            <person name="Wu L."/>
            <person name="Ma J."/>
        </authorList>
    </citation>
    <scope>NUCLEOTIDE SEQUENCE [LARGE SCALE GENOMIC DNA]</scope>
    <source>
        <strain evidence="2 3">JCM 1405</strain>
    </source>
</reference>
<evidence type="ECO:0000259" key="1">
    <source>
        <dbReference type="Pfam" id="PF01248"/>
    </source>
</evidence>
<evidence type="ECO:0000313" key="2">
    <source>
        <dbReference type="EMBL" id="GAA0723045.1"/>
    </source>
</evidence>
<evidence type="ECO:0000313" key="3">
    <source>
        <dbReference type="Proteomes" id="UP001500339"/>
    </source>
</evidence>
<dbReference type="EMBL" id="BAAACF010000001">
    <property type="protein sequence ID" value="GAA0723045.1"/>
    <property type="molecule type" value="Genomic_DNA"/>
</dbReference>